<dbReference type="Pfam" id="PF11750">
    <property type="entry name" value="DUF3307"/>
    <property type="match status" value="1"/>
</dbReference>
<keyword evidence="3" id="KW-1185">Reference proteome</keyword>
<feature type="transmembrane region" description="Helical" evidence="1">
    <location>
        <begin position="209"/>
        <end position="230"/>
    </location>
</feature>
<feature type="transmembrane region" description="Helical" evidence="1">
    <location>
        <begin position="39"/>
        <end position="63"/>
    </location>
</feature>
<evidence type="ECO:0008006" key="4">
    <source>
        <dbReference type="Google" id="ProtNLM"/>
    </source>
</evidence>
<gene>
    <name evidence="2" type="ORF">AQS8620_01769</name>
</gene>
<evidence type="ECO:0000313" key="3">
    <source>
        <dbReference type="Proteomes" id="UP000193862"/>
    </source>
</evidence>
<organism evidence="2 3">
    <name type="scientific">Aquimixticola soesokkakensis</name>
    <dbReference type="NCBI Taxonomy" id="1519096"/>
    <lineage>
        <taxon>Bacteria</taxon>
        <taxon>Pseudomonadati</taxon>
        <taxon>Pseudomonadota</taxon>
        <taxon>Alphaproteobacteria</taxon>
        <taxon>Rhodobacterales</taxon>
        <taxon>Paracoccaceae</taxon>
        <taxon>Aquimixticola</taxon>
    </lineage>
</organism>
<reference evidence="2 3" key="1">
    <citation type="submission" date="2017-03" db="EMBL/GenBank/DDBJ databases">
        <authorList>
            <person name="Afonso C.L."/>
            <person name="Miller P.J."/>
            <person name="Scott M.A."/>
            <person name="Spackman E."/>
            <person name="Goraichik I."/>
            <person name="Dimitrov K.M."/>
            <person name="Suarez D.L."/>
            <person name="Swayne D.E."/>
        </authorList>
    </citation>
    <scope>NUCLEOTIDE SEQUENCE [LARGE SCALE GENOMIC DNA]</scope>
    <source>
        <strain evidence="2 3">CECT 8620</strain>
    </source>
</reference>
<accession>A0A1Y5SPK0</accession>
<sequence length="247" mass="25808">MFDTLAVLLLAHVLADYVFQSGAMVARKHHPRVLLGHALIVWLCAVALIGTLDAWQLAALAGAHLAIDVIKVYAATHRQAGETAGLYLADQLAHLVTLAAVAGFAPDLFASGVWADLPWMPRACLLLAGAIYTTRAGGFAVGQLMAPFGAGRPEASLPRGGVMIGLLERGLIYLMFLAGHPAGIGFLIAAKSILRFESGSKDSATAEYVIIGTLASFGWAIAVSLGIWAIHNGMIGAPLLEIMGTSD</sequence>
<proteinExistence type="predicted"/>
<dbReference type="RefSeq" id="WP_085836484.1">
    <property type="nucleotide sequence ID" value="NZ_FWFS01000006.1"/>
</dbReference>
<evidence type="ECO:0000256" key="1">
    <source>
        <dbReference type="SAM" id="Phobius"/>
    </source>
</evidence>
<feature type="transmembrane region" description="Helical" evidence="1">
    <location>
        <begin position="125"/>
        <end position="150"/>
    </location>
</feature>
<feature type="transmembrane region" description="Helical" evidence="1">
    <location>
        <begin position="171"/>
        <end position="189"/>
    </location>
</feature>
<protein>
    <recommendedName>
        <fullName evidence="4">DUF3307 domain-containing protein</fullName>
    </recommendedName>
</protein>
<keyword evidence="1" id="KW-0812">Transmembrane</keyword>
<evidence type="ECO:0000313" key="2">
    <source>
        <dbReference type="EMBL" id="SLN44236.1"/>
    </source>
</evidence>
<name>A0A1Y5SPK0_9RHOB</name>
<dbReference type="OrthoDB" id="8536716at2"/>
<dbReference type="InterPro" id="IPR021737">
    <property type="entry name" value="Phage_phiKZ_Orf197"/>
</dbReference>
<keyword evidence="1" id="KW-0472">Membrane</keyword>
<dbReference type="Proteomes" id="UP000193862">
    <property type="component" value="Unassembled WGS sequence"/>
</dbReference>
<dbReference type="AlphaFoldDB" id="A0A1Y5SPK0"/>
<keyword evidence="1" id="KW-1133">Transmembrane helix</keyword>
<dbReference type="EMBL" id="FWFS01000006">
    <property type="protein sequence ID" value="SLN44236.1"/>
    <property type="molecule type" value="Genomic_DNA"/>
</dbReference>